<dbReference type="EMBL" id="LGUS01000001">
    <property type="protein sequence ID" value="KOG43624.1"/>
    <property type="molecule type" value="Genomic_DNA"/>
</dbReference>
<protein>
    <submittedName>
        <fullName evidence="1">Lipoprotein</fullName>
    </submittedName>
</protein>
<dbReference type="PATRIC" id="fig|67356.5.peg.76"/>
<dbReference type="eggNOG" id="ENOG5030TUV">
    <property type="taxonomic scope" value="Bacteria"/>
</dbReference>
<organism evidence="1 2">
    <name type="scientific">Streptomyces resistomycificus</name>
    <dbReference type="NCBI Taxonomy" id="67356"/>
    <lineage>
        <taxon>Bacteria</taxon>
        <taxon>Bacillati</taxon>
        <taxon>Actinomycetota</taxon>
        <taxon>Actinomycetes</taxon>
        <taxon>Kitasatosporales</taxon>
        <taxon>Streptomycetaceae</taxon>
        <taxon>Streptomyces</taxon>
        <taxon>Streptomyces aurantiacus group</taxon>
    </lineage>
</organism>
<proteinExistence type="predicted"/>
<evidence type="ECO:0000313" key="1">
    <source>
        <dbReference type="EMBL" id="KOG43624.1"/>
    </source>
</evidence>
<keyword evidence="1" id="KW-0449">Lipoprotein</keyword>
<dbReference type="RefSeq" id="WP_030039845.1">
    <property type="nucleotide sequence ID" value="NZ_KL575594.1"/>
</dbReference>
<dbReference type="AlphaFoldDB" id="A0A0L8LZV8"/>
<comment type="caution">
    <text evidence="1">The sequence shown here is derived from an EMBL/GenBank/DDBJ whole genome shotgun (WGS) entry which is preliminary data.</text>
</comment>
<accession>A0A0L8LZV8</accession>
<dbReference type="OrthoDB" id="5114877at2"/>
<dbReference type="STRING" id="67356.AQJ84_08730"/>
<keyword evidence="2" id="KW-1185">Reference proteome</keyword>
<name>A0A0L8LZV8_9ACTN</name>
<reference evidence="2" key="1">
    <citation type="submission" date="2015-07" db="EMBL/GenBank/DDBJ databases">
        <authorList>
            <person name="Ju K.-S."/>
            <person name="Doroghazi J.R."/>
            <person name="Metcalf W.W."/>
        </authorList>
    </citation>
    <scope>NUCLEOTIDE SEQUENCE [LARGE SCALE GENOMIC DNA]</scope>
    <source>
        <strain evidence="2">NRRL 2290</strain>
    </source>
</reference>
<gene>
    <name evidence="1" type="ORF">ADK37_00355</name>
</gene>
<dbReference type="Proteomes" id="UP000037251">
    <property type="component" value="Unassembled WGS sequence"/>
</dbReference>
<evidence type="ECO:0000313" key="2">
    <source>
        <dbReference type="Proteomes" id="UP000037251"/>
    </source>
</evidence>
<sequence>MLQQSFRGPAERTPATERLARGAALTGGLALLALSAACGSAGEGAAPQGAKERASVTAAPAVGVVAPAKVEVIANLTGCKAEIRIDADELREGLCRTKEAKYVITTFPEEKYKETWLDAAAVYGGQYLVGPRWAIGAKPEVLEELRPKVGGTVRQLRAVGPPPSAS</sequence>